<keyword evidence="3" id="KW-1185">Reference proteome</keyword>
<gene>
    <name evidence="2" type="ORF">GCM10009733_001520</name>
</gene>
<protein>
    <submittedName>
        <fullName evidence="2">Uncharacterized protein</fullName>
    </submittedName>
</protein>
<name>A0ABN2EJK3_9ACTN</name>
<organism evidence="2 3">
    <name type="scientific">Nonomuraea maheshkhaliensis</name>
    <dbReference type="NCBI Taxonomy" id="419590"/>
    <lineage>
        <taxon>Bacteria</taxon>
        <taxon>Bacillati</taxon>
        <taxon>Actinomycetota</taxon>
        <taxon>Actinomycetes</taxon>
        <taxon>Streptosporangiales</taxon>
        <taxon>Streptosporangiaceae</taxon>
        <taxon>Nonomuraea</taxon>
    </lineage>
</organism>
<evidence type="ECO:0000313" key="2">
    <source>
        <dbReference type="EMBL" id="GAA1609022.1"/>
    </source>
</evidence>
<evidence type="ECO:0000313" key="3">
    <source>
        <dbReference type="Proteomes" id="UP001500064"/>
    </source>
</evidence>
<reference evidence="2 3" key="1">
    <citation type="journal article" date="2019" name="Int. J. Syst. Evol. Microbiol.">
        <title>The Global Catalogue of Microorganisms (GCM) 10K type strain sequencing project: providing services to taxonomists for standard genome sequencing and annotation.</title>
        <authorList>
            <consortium name="The Broad Institute Genomics Platform"/>
            <consortium name="The Broad Institute Genome Sequencing Center for Infectious Disease"/>
            <person name="Wu L."/>
            <person name="Ma J."/>
        </authorList>
    </citation>
    <scope>NUCLEOTIDE SEQUENCE [LARGE SCALE GENOMIC DNA]</scope>
    <source>
        <strain evidence="2 3">JCM 13929</strain>
    </source>
</reference>
<evidence type="ECO:0000256" key="1">
    <source>
        <dbReference type="SAM" id="MobiDB-lite"/>
    </source>
</evidence>
<accession>A0ABN2EJK3</accession>
<dbReference type="Proteomes" id="UP001500064">
    <property type="component" value="Unassembled WGS sequence"/>
</dbReference>
<sequence length="95" mass="10071">MPPTAGNAMAAATTPAAAAAAVRRATLDKREPMTVYPPPRGNRVHPKPGHDVLQVKTWTLTDPEMLLPRGVFWGFAAKAAFDLVGTYGTAATRVT</sequence>
<comment type="caution">
    <text evidence="2">The sequence shown here is derived from an EMBL/GenBank/DDBJ whole genome shotgun (WGS) entry which is preliminary data.</text>
</comment>
<dbReference type="EMBL" id="BAAAMU010000001">
    <property type="protein sequence ID" value="GAA1609022.1"/>
    <property type="molecule type" value="Genomic_DNA"/>
</dbReference>
<feature type="region of interest" description="Disordered" evidence="1">
    <location>
        <begin position="28"/>
        <end position="49"/>
    </location>
</feature>
<proteinExistence type="predicted"/>